<reference evidence="1" key="2">
    <citation type="submission" date="2025-08" db="UniProtKB">
        <authorList>
            <consortium name="Ensembl"/>
        </authorList>
    </citation>
    <scope>IDENTIFICATION</scope>
</reference>
<protein>
    <submittedName>
        <fullName evidence="1">Uncharacterized protein</fullName>
    </submittedName>
</protein>
<dbReference type="AlphaFoldDB" id="A0A096LXH2"/>
<evidence type="ECO:0000313" key="1">
    <source>
        <dbReference type="Ensembl" id="ENSPFOP00000023863.1"/>
    </source>
</evidence>
<keyword evidence="2" id="KW-1185">Reference proteome</keyword>
<dbReference type="EMBL" id="AYCK01000605">
    <property type="status" value="NOT_ANNOTATED_CDS"/>
    <property type="molecule type" value="Genomic_DNA"/>
</dbReference>
<reference evidence="2" key="1">
    <citation type="submission" date="2013-10" db="EMBL/GenBank/DDBJ databases">
        <authorList>
            <person name="Schartl M."/>
            <person name="Warren W."/>
        </authorList>
    </citation>
    <scope>NUCLEOTIDE SEQUENCE [LARGE SCALE GENOMIC DNA]</scope>
    <source>
        <strain evidence="2">female</strain>
    </source>
</reference>
<organism evidence="1 2">
    <name type="scientific">Poecilia formosa</name>
    <name type="common">Amazon molly</name>
    <name type="synonym">Limia formosa</name>
    <dbReference type="NCBI Taxonomy" id="48698"/>
    <lineage>
        <taxon>Eukaryota</taxon>
        <taxon>Metazoa</taxon>
        <taxon>Chordata</taxon>
        <taxon>Craniata</taxon>
        <taxon>Vertebrata</taxon>
        <taxon>Euteleostomi</taxon>
        <taxon>Actinopterygii</taxon>
        <taxon>Neopterygii</taxon>
        <taxon>Teleostei</taxon>
        <taxon>Neoteleostei</taxon>
        <taxon>Acanthomorphata</taxon>
        <taxon>Ovalentaria</taxon>
        <taxon>Atherinomorphae</taxon>
        <taxon>Cyprinodontiformes</taxon>
        <taxon>Poeciliidae</taxon>
        <taxon>Poeciliinae</taxon>
        <taxon>Poecilia</taxon>
    </lineage>
</organism>
<sequence length="89" mass="10156">KTVNLLSGRTCMPPRSVLTLARATLLLSDLKKEQSTTLLRLTQKLLEKKLCLFDENIIWLDGNLSFSPPGPRNIYLPYLDMLNKITVRI</sequence>
<accession>A0A096LXH2</accession>
<proteinExistence type="predicted"/>
<reference evidence="1" key="3">
    <citation type="submission" date="2025-09" db="UniProtKB">
        <authorList>
            <consortium name="Ensembl"/>
        </authorList>
    </citation>
    <scope>IDENTIFICATION</scope>
</reference>
<name>A0A096LXH2_POEFO</name>
<dbReference type="Ensembl" id="ENSPFOT00000028156.1">
    <property type="protein sequence ID" value="ENSPFOP00000023863.1"/>
    <property type="gene ID" value="ENSPFOG00000024018.1"/>
</dbReference>
<dbReference type="Proteomes" id="UP000028760">
    <property type="component" value="Unassembled WGS sequence"/>
</dbReference>
<dbReference type="OMA" id="DENIIWL"/>
<evidence type="ECO:0000313" key="2">
    <source>
        <dbReference type="Proteomes" id="UP000028760"/>
    </source>
</evidence>